<feature type="domain" description="N-acetyltransferase" evidence="1">
    <location>
        <begin position="17"/>
        <end position="183"/>
    </location>
</feature>
<dbReference type="GO" id="GO:0016747">
    <property type="term" value="F:acyltransferase activity, transferring groups other than amino-acyl groups"/>
    <property type="evidence" value="ECO:0007669"/>
    <property type="project" value="InterPro"/>
</dbReference>
<dbReference type="Pfam" id="PF13302">
    <property type="entry name" value="Acetyltransf_3"/>
    <property type="match status" value="1"/>
</dbReference>
<dbReference type="PROSITE" id="PS51186">
    <property type="entry name" value="GNAT"/>
    <property type="match status" value="1"/>
</dbReference>
<evidence type="ECO:0000259" key="1">
    <source>
        <dbReference type="PROSITE" id="PS51186"/>
    </source>
</evidence>
<sequence>MKANVDLTNIVLETDRLILRAWKETDLTDFYEYAKVDGVGQMAGWSPHTSIQESKIILDMFMKEKNVFALELKNNHKVIGSLGLEKISLSLNREYDDCVGREIGYVLSKDYWGRGLMPEAVNRVIRFCFENEKYDYLMCSHSVVNHQSKRVIEKSGFRFVKENIRIAQNGEEHISLYYMLDNPDKR</sequence>
<dbReference type="Proteomes" id="UP000234849">
    <property type="component" value="Unassembled WGS sequence"/>
</dbReference>
<gene>
    <name evidence="2" type="ORF">CDL18_15220</name>
</gene>
<accession>A0A2N5NE19</accession>
<protein>
    <submittedName>
        <fullName evidence="2">N-acetyltransferase</fullName>
    </submittedName>
</protein>
<dbReference type="RefSeq" id="WP_101880360.1">
    <property type="nucleotide sequence ID" value="NZ_CACRUK010000015.1"/>
</dbReference>
<name>A0A2N5NE19_MEDGN</name>
<reference evidence="2 3" key="1">
    <citation type="journal article" date="2017" name="Genome Med.">
        <title>A novel Ruminococcus gnavus clade enriched in inflammatory bowel disease patients.</title>
        <authorList>
            <person name="Hall A.B."/>
            <person name="Yassour M."/>
            <person name="Sauk J."/>
            <person name="Garner A."/>
            <person name="Jiang X."/>
            <person name="Arthur T."/>
            <person name="Lagoudas G.K."/>
            <person name="Vatanen T."/>
            <person name="Fornelos N."/>
            <person name="Wilson R."/>
            <person name="Bertha M."/>
            <person name="Cohen M."/>
            <person name="Garber J."/>
            <person name="Khalili H."/>
            <person name="Gevers D."/>
            <person name="Ananthakrishnan A.N."/>
            <person name="Kugathasan S."/>
            <person name="Lander E.S."/>
            <person name="Blainey P."/>
            <person name="Vlamakis H."/>
            <person name="Xavier R.J."/>
            <person name="Huttenhower C."/>
        </authorList>
    </citation>
    <scope>NUCLEOTIDE SEQUENCE [LARGE SCALE GENOMIC DNA]</scope>
    <source>
        <strain evidence="2 3">RJX1118</strain>
    </source>
</reference>
<dbReference type="Gene3D" id="3.40.630.30">
    <property type="match status" value="1"/>
</dbReference>
<comment type="caution">
    <text evidence="2">The sequence shown here is derived from an EMBL/GenBank/DDBJ whole genome shotgun (WGS) entry which is preliminary data.</text>
</comment>
<dbReference type="PANTHER" id="PTHR43792">
    <property type="entry name" value="GNAT FAMILY, PUTATIVE (AFU_ORTHOLOGUE AFUA_3G00765)-RELATED-RELATED"/>
    <property type="match status" value="1"/>
</dbReference>
<dbReference type="InterPro" id="IPR016181">
    <property type="entry name" value="Acyl_CoA_acyltransferase"/>
</dbReference>
<evidence type="ECO:0000313" key="2">
    <source>
        <dbReference type="EMBL" id="PLT52250.1"/>
    </source>
</evidence>
<proteinExistence type="predicted"/>
<dbReference type="AlphaFoldDB" id="A0A2N5NE19"/>
<dbReference type="InterPro" id="IPR051531">
    <property type="entry name" value="N-acetyltransferase"/>
</dbReference>
<dbReference type="EMBL" id="NIHM01000045">
    <property type="protein sequence ID" value="PLT52250.1"/>
    <property type="molecule type" value="Genomic_DNA"/>
</dbReference>
<dbReference type="InterPro" id="IPR000182">
    <property type="entry name" value="GNAT_dom"/>
</dbReference>
<organism evidence="2 3">
    <name type="scientific">Mediterraneibacter gnavus</name>
    <name type="common">Ruminococcus gnavus</name>
    <dbReference type="NCBI Taxonomy" id="33038"/>
    <lineage>
        <taxon>Bacteria</taxon>
        <taxon>Bacillati</taxon>
        <taxon>Bacillota</taxon>
        <taxon>Clostridia</taxon>
        <taxon>Lachnospirales</taxon>
        <taxon>Lachnospiraceae</taxon>
        <taxon>Mediterraneibacter</taxon>
    </lineage>
</organism>
<keyword evidence="2" id="KW-0808">Transferase</keyword>
<evidence type="ECO:0000313" key="3">
    <source>
        <dbReference type="Proteomes" id="UP000234849"/>
    </source>
</evidence>
<dbReference type="SUPFAM" id="SSF55729">
    <property type="entry name" value="Acyl-CoA N-acyltransferases (Nat)"/>
    <property type="match status" value="1"/>
</dbReference>